<proteinExistence type="predicted"/>
<evidence type="ECO:0000313" key="3">
    <source>
        <dbReference type="Proteomes" id="UP000462152"/>
    </source>
</evidence>
<dbReference type="SUPFAM" id="SSF51338">
    <property type="entry name" value="Composite domain of metallo-dependent hydrolases"/>
    <property type="match status" value="1"/>
</dbReference>
<dbReference type="PANTHER" id="PTHR22642:SF2">
    <property type="entry name" value="PROTEIN LONG AFTER FAR-RED 3"/>
    <property type="match status" value="1"/>
</dbReference>
<evidence type="ECO:0000313" key="2">
    <source>
        <dbReference type="EMBL" id="MUN54796.1"/>
    </source>
</evidence>
<protein>
    <submittedName>
        <fullName evidence="2">Amidohydrolase family protein</fullName>
    </submittedName>
</protein>
<dbReference type="GO" id="GO:0016810">
    <property type="term" value="F:hydrolase activity, acting on carbon-nitrogen (but not peptide) bonds"/>
    <property type="evidence" value="ECO:0007669"/>
    <property type="project" value="InterPro"/>
</dbReference>
<sequence length="538" mass="57786">MPATTFFNGTIRTDAWSEPVEALAVDQGRVLSAGTLDEARAATGSGARQVDLDGAVVVPGLVESHVHPIFFGLTQNWTDCRSTGEYSIADIQDALRSDLASVSDGQWLRGWGYDNTLLTEGRHPTRDDLDAVSVDVPVVISHISAHFVVANSKALDLAGIHEDRPDPANGHFIRDESGRLTGLMWEMGAVHAALDAMPQPSESDIEQAARDAADVAVRRGMTSIHDLAVGIMAGDDELRTWRSLAAQGNIPLRVTGYIRADLAQDYLNDSPDLFAQPASGNYRVAGAKFWSDGSIQGLSGALKEPYSCLDTECGELLYSPEELVDILRHIDDAGGQCAVHANGDLAISTVARAFAALREASGQQDPRHRLEHLQMASVEDISSLVESDSVASIFANHIYYWGDRHRDQFIGADRASRIDPTRDAQKGGLHFGMHSDCPITPMDALSTFHTAVTRRTSGGSTLGEDQRIDQRAALHALTSDSAYLTHDEDHLGTLRAGMDADLTVLDRDIVGSAAEDTGDVSALATVVGGEFVYNDGGF</sequence>
<reference evidence="2 3" key="1">
    <citation type="submission" date="2019-12" db="EMBL/GenBank/DDBJ databases">
        <authorList>
            <person name="Li J."/>
            <person name="Shi Y."/>
            <person name="Xu G."/>
            <person name="Xiao D."/>
            <person name="Ran X."/>
        </authorList>
    </citation>
    <scope>NUCLEOTIDE SEQUENCE [LARGE SCALE GENOMIC DNA]</scope>
    <source>
        <strain evidence="2 3">JCM 15915</strain>
    </source>
</reference>
<dbReference type="InterPro" id="IPR033932">
    <property type="entry name" value="YtcJ-like"/>
</dbReference>
<dbReference type="InterPro" id="IPR032466">
    <property type="entry name" value="Metal_Hydrolase"/>
</dbReference>
<dbReference type="Gene3D" id="2.30.40.10">
    <property type="entry name" value="Urease, subunit C, domain 1"/>
    <property type="match status" value="1"/>
</dbReference>
<organism evidence="2 3">
    <name type="scientific">Rothia koreensis</name>
    <dbReference type="NCBI Taxonomy" id="592378"/>
    <lineage>
        <taxon>Bacteria</taxon>
        <taxon>Bacillati</taxon>
        <taxon>Actinomycetota</taxon>
        <taxon>Actinomycetes</taxon>
        <taxon>Micrococcales</taxon>
        <taxon>Micrococcaceae</taxon>
        <taxon>Rothia</taxon>
    </lineage>
</organism>
<keyword evidence="3" id="KW-1185">Reference proteome</keyword>
<dbReference type="Gene3D" id="3.10.310.70">
    <property type="match status" value="1"/>
</dbReference>
<feature type="domain" description="Amidohydrolase 3" evidence="1">
    <location>
        <begin position="50"/>
        <end position="533"/>
    </location>
</feature>
<dbReference type="RefSeq" id="WP_129315548.1">
    <property type="nucleotide sequence ID" value="NZ_NOIQ01000008.1"/>
</dbReference>
<dbReference type="Proteomes" id="UP000462152">
    <property type="component" value="Unassembled WGS sequence"/>
</dbReference>
<dbReference type="InterPro" id="IPR011059">
    <property type="entry name" value="Metal-dep_hydrolase_composite"/>
</dbReference>
<dbReference type="EMBL" id="WOGT01000002">
    <property type="protein sequence ID" value="MUN54796.1"/>
    <property type="molecule type" value="Genomic_DNA"/>
</dbReference>
<dbReference type="CDD" id="cd01300">
    <property type="entry name" value="YtcJ_like"/>
    <property type="match status" value="1"/>
</dbReference>
<gene>
    <name evidence="2" type="ORF">GMA10_06160</name>
</gene>
<dbReference type="AlphaFoldDB" id="A0A7K1LHZ3"/>
<accession>A0A7K1LHZ3</accession>
<dbReference type="OrthoDB" id="3173428at2"/>
<dbReference type="Gene3D" id="3.20.20.140">
    <property type="entry name" value="Metal-dependent hydrolases"/>
    <property type="match status" value="1"/>
</dbReference>
<dbReference type="InterPro" id="IPR013108">
    <property type="entry name" value="Amidohydro_3"/>
</dbReference>
<keyword evidence="2" id="KW-0378">Hydrolase</keyword>
<comment type="caution">
    <text evidence="2">The sequence shown here is derived from an EMBL/GenBank/DDBJ whole genome shotgun (WGS) entry which is preliminary data.</text>
</comment>
<name>A0A7K1LHZ3_9MICC</name>
<evidence type="ECO:0000259" key="1">
    <source>
        <dbReference type="Pfam" id="PF07969"/>
    </source>
</evidence>
<dbReference type="PANTHER" id="PTHR22642">
    <property type="entry name" value="IMIDAZOLONEPROPIONASE"/>
    <property type="match status" value="1"/>
</dbReference>
<dbReference type="Pfam" id="PF07969">
    <property type="entry name" value="Amidohydro_3"/>
    <property type="match status" value="1"/>
</dbReference>
<dbReference type="SUPFAM" id="SSF51556">
    <property type="entry name" value="Metallo-dependent hydrolases"/>
    <property type="match status" value="1"/>
</dbReference>